<dbReference type="InterPro" id="IPR016502">
    <property type="entry name" value="T2SSS_2"/>
</dbReference>
<keyword evidence="1" id="KW-0732">Signal</keyword>
<protein>
    <submittedName>
        <fullName evidence="2">GspS/AspS pilotin family protein</fullName>
    </submittedName>
</protein>
<name>A0A9X1WE76_9VIBR</name>
<gene>
    <name evidence="2" type="ORF">LNL84_00615</name>
</gene>
<dbReference type="EMBL" id="JAJNNZ010000001">
    <property type="protein sequence ID" value="MCJ2375329.1"/>
    <property type="molecule type" value="Genomic_DNA"/>
</dbReference>
<feature type="signal peptide" evidence="1">
    <location>
        <begin position="1"/>
        <end position="23"/>
    </location>
</feature>
<dbReference type="Pfam" id="PF16549">
    <property type="entry name" value="T2SSS_2"/>
    <property type="match status" value="1"/>
</dbReference>
<proteinExistence type="predicted"/>
<dbReference type="Proteomes" id="UP001139488">
    <property type="component" value="Unassembled WGS sequence"/>
</dbReference>
<dbReference type="Gene3D" id="3.30.300.250">
    <property type="match status" value="1"/>
</dbReference>
<dbReference type="RefSeq" id="WP_244354231.1">
    <property type="nucleotide sequence ID" value="NZ_JAJNNZ010000001.1"/>
</dbReference>
<dbReference type="PROSITE" id="PS51257">
    <property type="entry name" value="PROKAR_LIPOPROTEIN"/>
    <property type="match status" value="1"/>
</dbReference>
<accession>A0A9X1WE76</accession>
<dbReference type="AlphaFoldDB" id="A0A9X1WE76"/>
<organism evidence="2 3">
    <name type="scientific">Vibrio gelatinilyticus</name>
    <dbReference type="NCBI Taxonomy" id="2893468"/>
    <lineage>
        <taxon>Bacteria</taxon>
        <taxon>Pseudomonadati</taxon>
        <taxon>Pseudomonadota</taxon>
        <taxon>Gammaproteobacteria</taxon>
        <taxon>Vibrionales</taxon>
        <taxon>Vibrionaceae</taxon>
        <taxon>Vibrio</taxon>
    </lineage>
</organism>
<keyword evidence="3" id="KW-1185">Reference proteome</keyword>
<sequence length="141" mass="15460">MKSHLFFTSLIALLTLAGCASSAQDKQRQIEMLAQSRASVLSSTLPIEKGPLSVMKASANKGTVEIMMLYNTDAKGAKPIEEVIRSSMNYYCTDSEVKTNLDMGLAYRILIRNTRGQLMSNQYIDNSSCSKPANDSEKPAN</sequence>
<evidence type="ECO:0000313" key="3">
    <source>
        <dbReference type="Proteomes" id="UP001139488"/>
    </source>
</evidence>
<evidence type="ECO:0000256" key="1">
    <source>
        <dbReference type="SAM" id="SignalP"/>
    </source>
</evidence>
<comment type="caution">
    <text evidence="2">The sequence shown here is derived from an EMBL/GenBank/DDBJ whole genome shotgun (WGS) entry which is preliminary data.</text>
</comment>
<feature type="chain" id="PRO_5040871501" evidence="1">
    <location>
        <begin position="24"/>
        <end position="141"/>
    </location>
</feature>
<reference evidence="2" key="1">
    <citation type="submission" date="2021-11" db="EMBL/GenBank/DDBJ databases">
        <title>Vibrio ZSDE26 sp. nov. and Vibrio ZSDZ34 sp. nov., isolated from coastal seawater in Qingdao.</title>
        <authorList>
            <person name="Zhang P."/>
        </authorList>
    </citation>
    <scope>NUCLEOTIDE SEQUENCE</scope>
    <source>
        <strain evidence="2">ZSDZ34</strain>
    </source>
</reference>
<evidence type="ECO:0000313" key="2">
    <source>
        <dbReference type="EMBL" id="MCJ2375329.1"/>
    </source>
</evidence>
<dbReference type="PIRSF" id="PIRSF007010">
    <property type="entry name" value="UCP007010"/>
    <property type="match status" value="1"/>
</dbReference>